<dbReference type="InterPro" id="IPR038097">
    <property type="entry name" value="Ribosomal_eL36_sf"/>
</dbReference>
<keyword evidence="7" id="KW-1185">Reference proteome</keyword>
<dbReference type="GO" id="GO:0003735">
    <property type="term" value="F:structural constituent of ribosome"/>
    <property type="evidence" value="ECO:0007669"/>
    <property type="project" value="InterPro"/>
</dbReference>
<reference evidence="7" key="1">
    <citation type="journal article" date="2017" name="Nat. Microbiol.">
        <title>Global analysis of biosynthetic gene clusters reveals vast potential of secondary metabolite production in Penicillium species.</title>
        <authorList>
            <person name="Nielsen J.C."/>
            <person name="Grijseels S."/>
            <person name="Prigent S."/>
            <person name="Ji B."/>
            <person name="Dainat J."/>
            <person name="Nielsen K.F."/>
            <person name="Frisvad J.C."/>
            <person name="Workman M."/>
            <person name="Nielsen J."/>
        </authorList>
    </citation>
    <scope>NUCLEOTIDE SEQUENCE [LARGE SCALE GENOMIC DNA]</scope>
    <source>
        <strain evidence="7">IBT 11843</strain>
    </source>
</reference>
<dbReference type="Gene3D" id="1.10.10.1760">
    <property type="entry name" value="60S ribosomal protein L36"/>
    <property type="match status" value="1"/>
</dbReference>
<evidence type="ECO:0000256" key="3">
    <source>
        <dbReference type="ARBA" id="ARBA00022980"/>
    </source>
</evidence>
<protein>
    <recommendedName>
        <fullName evidence="5">60S ribosomal protein L36</fullName>
    </recommendedName>
</protein>
<dbReference type="OMA" id="RASDIWD"/>
<evidence type="ECO:0000313" key="7">
    <source>
        <dbReference type="Proteomes" id="UP000191522"/>
    </source>
</evidence>
<dbReference type="GO" id="GO:0031416">
    <property type="term" value="C:NatB complex"/>
    <property type="evidence" value="ECO:0007669"/>
    <property type="project" value="TreeGrafter"/>
</dbReference>
<evidence type="ECO:0000256" key="5">
    <source>
        <dbReference type="RuleBase" id="RU000665"/>
    </source>
</evidence>
<gene>
    <name evidence="6" type="ORF">PENDEC_c012G03669</name>
</gene>
<dbReference type="OrthoDB" id="1874341at2759"/>
<sequence>MAPANDAVFLRRNNQVQDAIDGQNLKQALQLIEKRMKKGEDTRFLKAWKAHILFLHADDAHKQRGIAETLELCNAEPPTTDLDTLQKMFRTLQKLDGHGETRSRLWERAAKAKPQDLEIQLEWFTTSFESNDWKSAQKAAMSLQKNFPKERKYYFWAIVLTHLLATDAGSSDMERKLFGTLAYRMISKAAADVPANPADLLSPPRAIQSSEELRLLVKIFESQNQHAEIVKILDSENLGLQSRIVQQDKSFLICKATALKSAGLWEEGLAFVKGLYTVSEEGNIKKNLREIDDWGIWSLLVEAVRNIKTPGIATETQKFIEEFIKASPKSRNAALAHIDSAFLGMQLGEMTADDVFSVCQRYADQHKHKLYVFGDLRRALADDRDAMSKIANYLANCKQDGKDSTVSSINSLKLYYCLNISGTEDVSSKDKVEAFVSQCMKLYQSCAGHGSQTKEEKESASATESQPRDDLCILAAMSLLRASETGETQARVPHAALIRAAGILERLLLDSPHNYQARLLLVRIYLLLGAGSLALSTFSKLSVKQIQYESVAHNLFTRLATIHPHSAPPVEGAEYKDFDPQAAFVQALNFYRNSEVSTLTFRIRCMSEGSFVNAEEMVQLRECLRNSICRRMIALEVRRSQRLAGGDPMTRYDDIARNSSPTVDNREYDVFMNCEYPGKPTFEERMRVGPIPKENWLASVRVTDQLYSVLKGIALQRPLAPEMDLPAIENLVISEADDQTAVEKDAAKIHSALLKAAVYMAGSKTTTLEQADRALGTVEDWLNLKKKDLTLDTTEVSPIITTTAFYLSDVPTAPTWRFLHTVFTLLDTLKALSQLSTLASRKGTKSTKLPKDRVDRLSTLVADVFELVRANTKALKQRVSASGVLSGLVDLVCQGDPSSKYSQELQQTLEATLDGSALEMFCGSLMESWEEALDGVMGADEDTKPASVLTSRFEHVIPSPNHSPTTHRDKTRNCAVPVSRRICSLDSSFPFFDNHRQPPQSPTVEMAQERTGIILGTNSGHKTTALNTPKSRISRTKGQSSRRTAFVREIAREVAGLAPYERRIIELLRNAQDKRARKLAKKRLGTFGRGKAKVEDMQRVIAESRRVQN</sequence>
<evidence type="ECO:0000313" key="6">
    <source>
        <dbReference type="EMBL" id="OQD74105.1"/>
    </source>
</evidence>
<dbReference type="Proteomes" id="UP000191522">
    <property type="component" value="Unassembled WGS sequence"/>
</dbReference>
<dbReference type="InterPro" id="IPR000509">
    <property type="entry name" value="Ribosomal_eL36"/>
</dbReference>
<dbReference type="AlphaFoldDB" id="A0A1V6PAT8"/>
<dbReference type="InterPro" id="IPR019183">
    <property type="entry name" value="NAA25_NatB_aux_su"/>
</dbReference>
<evidence type="ECO:0000256" key="4">
    <source>
        <dbReference type="ARBA" id="ARBA00023274"/>
    </source>
</evidence>
<proteinExistence type="inferred from homology"/>
<name>A0A1V6PAT8_PENDC</name>
<dbReference type="GO" id="GO:0006412">
    <property type="term" value="P:translation"/>
    <property type="evidence" value="ECO:0007669"/>
    <property type="project" value="InterPro"/>
</dbReference>
<evidence type="ECO:0000256" key="1">
    <source>
        <dbReference type="ARBA" id="ARBA00006298"/>
    </source>
</evidence>
<comment type="caution">
    <text evidence="6">The sequence shown here is derived from an EMBL/GenBank/DDBJ whole genome shotgun (WGS) entry which is preliminary data.</text>
</comment>
<evidence type="ECO:0000256" key="2">
    <source>
        <dbReference type="ARBA" id="ARBA00006509"/>
    </source>
</evidence>
<dbReference type="FunFam" id="1.10.10.1760:FF:000003">
    <property type="entry name" value="60S ribosomal protein L36"/>
    <property type="match status" value="1"/>
</dbReference>
<keyword evidence="4 5" id="KW-0687">Ribonucleoprotein</keyword>
<dbReference type="PANTHER" id="PTHR22767:SF3">
    <property type="entry name" value="N-ALPHA-ACETYLTRANSFERASE 25, NATB AUXILIARY SUBUNIT"/>
    <property type="match status" value="1"/>
</dbReference>
<dbReference type="GO" id="GO:0005840">
    <property type="term" value="C:ribosome"/>
    <property type="evidence" value="ECO:0007669"/>
    <property type="project" value="UniProtKB-KW"/>
</dbReference>
<keyword evidence="3 5" id="KW-0689">Ribosomal protein</keyword>
<accession>A0A1V6PAT8</accession>
<comment type="similarity">
    <text evidence="2 5">Belongs to the eukaryotic ribosomal protein eL36 family.</text>
</comment>
<dbReference type="EMBL" id="MDYL01000012">
    <property type="protein sequence ID" value="OQD74105.1"/>
    <property type="molecule type" value="Genomic_DNA"/>
</dbReference>
<dbReference type="PANTHER" id="PTHR22767">
    <property type="entry name" value="N-TERMINAL ACETYLTRANSFERASE-RELATED"/>
    <property type="match status" value="1"/>
</dbReference>
<dbReference type="Pfam" id="PF01158">
    <property type="entry name" value="Ribosomal_L36e"/>
    <property type="match status" value="1"/>
</dbReference>
<dbReference type="PROSITE" id="PS01190">
    <property type="entry name" value="RIBOSOMAL_L36E"/>
    <property type="match status" value="1"/>
</dbReference>
<organism evidence="6 7">
    <name type="scientific">Penicillium decumbens</name>
    <dbReference type="NCBI Taxonomy" id="69771"/>
    <lineage>
        <taxon>Eukaryota</taxon>
        <taxon>Fungi</taxon>
        <taxon>Dikarya</taxon>
        <taxon>Ascomycota</taxon>
        <taxon>Pezizomycotina</taxon>
        <taxon>Eurotiomycetes</taxon>
        <taxon>Eurotiomycetidae</taxon>
        <taxon>Eurotiales</taxon>
        <taxon>Aspergillaceae</taxon>
        <taxon>Penicillium</taxon>
    </lineage>
</organism>
<dbReference type="Pfam" id="PF09797">
    <property type="entry name" value="NatB_MDM20"/>
    <property type="match status" value="1"/>
</dbReference>
<dbReference type="GO" id="GO:1990904">
    <property type="term" value="C:ribonucleoprotein complex"/>
    <property type="evidence" value="ECO:0007669"/>
    <property type="project" value="UniProtKB-KW"/>
</dbReference>
<dbReference type="STRING" id="69771.A0A1V6PAT8"/>
<comment type="similarity">
    <text evidence="1">Belongs to the MDM20/NAA25 family.</text>
</comment>